<proteinExistence type="predicted"/>
<sequence>MSHQSFQVPPIFLDSDFQVLQQHSQQEQLHVVKIPVSQTSIDMPLVSPDTIKSLISCTNSNTITLQTVFGVQDHVSLQQIRLNILQTIKQRGFDGIRAISRVQLQQFLDSNHQFDVQLRNSIKDYLTRPIDKECIEAQFDSNPQSNSTFSTLNLLQKIKEQCQDQQPRGTKRFYTKKLISFLLGDGRNPYLGRMIFSQIGNKMTDYHRLQLNNSFAHFHVTKGSENPIFNEELTEEMQNSHLYGFNGRSVVIEHIEPFTLGLQLPGMAMKPSFLGHTQNLNTFKEIVESKFYNKGKNPFTFPFIPQSNLINSYESLENLKYQLKTLFVSEELDHAVPVLELCHGIAPFSSYQQQNRFLLTRNRNSAITRNPAQKIESKLKLNSSQFTLRELPLAFTVGQFIPTKHFDMKQADSKQAKTSLQQSQQDPKMVLAEMYRRERSAQFYYRIVQVQEDKKVIDAVASEIFPRENKNKDYLKIESNRVVYNGLDENNKIEELTKHMLIYENQIATCQYVQQFWDKTKAINYFHQIFQAYNRYSNKKTVEEKYSHVWFMLDRFLGWMNLSQSLICNNRLAKYYWISTYQTPDQSQHVILQHNTFKSFAPSQVYQKCQQIDSSIIKQLKFSSVTSQNYTSNYKKVEDYGRQDSISLRDPFENNICFNVNAQRIQVCHKYNLIGQTFMHTMTQEQQRGVQNWQARYDQAFKKLESIDLFTQEARQSVTQLNYQKRRKNIQNQDSYVETHLNCLYVDVKQLKTAFMKMQQTNCHPNQLDNAEMNVFVENSELRKLVPTVIKKVMERGNEQSRSLSNNEYYDVLFAAGQKIVHSINEFIKCNGQKGPIVKRYISDNLNQMEKAMKFFSESGDSFNLMSHDIFTVQIDKLLSKDLSNLEPIKGYKSTQNTTNFKQEGKVINEQIFINYDALQTMQKQSVSRDIHLSQEYNEAMYELGRFLKIKKVSEREQIEFQIFFSNGFEVLINDKNCFDDASQFIKQQKDVKEFINEFQKLDDKAKNYCNQTYKYAVSNRFVSPPICGNQNCNFKFNQTIDQDVYYVNLQQSYLNNIEFHDGYSLITFDKPISEMGSFVNSQQKAYLLTMNSKSKAAALNQNLDWATAYQHDLDIIEQFPVKIDLDQFLNSRKKFTEQIKNIQLYNNQISLVSEFIKSVPITQAQLFDKQLVLTEKFFDFDGGILQQGISQFYTRMTQQFYDIYAKINDGKRPDFLDDIQKLLNNKQNLSIRYILIKQVVHLLKLVLKQSLYVMEPWTLDDIKSEKNLRLLYRKEAVEVDGRCFGTRSFWGSVLYLMDELRAWNARSDEENVYYFGLRAGDLLAAHESQERGLLTVQLVRQEQIQSTQILEEDIFESECRRKGFL</sequence>
<organism evidence="1">
    <name type="scientific">Spironucleus salmonicida</name>
    <dbReference type="NCBI Taxonomy" id="348837"/>
    <lineage>
        <taxon>Eukaryota</taxon>
        <taxon>Metamonada</taxon>
        <taxon>Diplomonadida</taxon>
        <taxon>Hexamitidae</taxon>
        <taxon>Hexamitinae</taxon>
        <taxon>Spironucleus</taxon>
    </lineage>
</organism>
<dbReference type="VEuPathDB" id="GiardiaDB:SS50377_27684"/>
<evidence type="ECO:0000313" key="2">
    <source>
        <dbReference type="EMBL" id="KAH0571383.1"/>
    </source>
</evidence>
<gene>
    <name evidence="1" type="ORF">SS50377_13345</name>
    <name evidence="2" type="ORF">SS50377_27684</name>
</gene>
<protein>
    <submittedName>
        <fullName evidence="1">Uncharacterized protein</fullName>
    </submittedName>
</protein>
<dbReference type="Proteomes" id="UP000018208">
    <property type="component" value="Unassembled WGS sequence"/>
</dbReference>
<dbReference type="OrthoDB" id="10693011at2759"/>
<dbReference type="EMBL" id="AUWU02000007">
    <property type="protein sequence ID" value="KAH0571383.1"/>
    <property type="molecule type" value="Genomic_DNA"/>
</dbReference>
<evidence type="ECO:0000313" key="3">
    <source>
        <dbReference type="Proteomes" id="UP000018208"/>
    </source>
</evidence>
<accession>V6LPK1</accession>
<reference evidence="1 2" key="1">
    <citation type="journal article" date="2014" name="PLoS Genet.">
        <title>The Genome of Spironucleus salmonicida Highlights a Fish Pathogen Adapted to Fluctuating Environments.</title>
        <authorList>
            <person name="Xu F."/>
            <person name="Jerlstrom-Hultqvist J."/>
            <person name="Einarsson E."/>
            <person name="Astvaldsson A."/>
            <person name="Svard S.G."/>
            <person name="Andersson J.O."/>
        </authorList>
    </citation>
    <scope>NUCLEOTIDE SEQUENCE</scope>
    <source>
        <strain evidence="2">ATCC 50377</strain>
    </source>
</reference>
<reference evidence="2" key="2">
    <citation type="submission" date="2020-12" db="EMBL/GenBank/DDBJ databases">
        <title>New Spironucleus salmonicida genome in near-complete chromosomes.</title>
        <authorList>
            <person name="Xu F."/>
            <person name="Kurt Z."/>
            <person name="Jimenez-Gonzalez A."/>
            <person name="Astvaldsson A."/>
            <person name="Andersson J.O."/>
            <person name="Svard S.G."/>
        </authorList>
    </citation>
    <scope>NUCLEOTIDE SEQUENCE</scope>
    <source>
        <strain evidence="2">ATCC 50377</strain>
    </source>
</reference>
<name>V6LPK1_9EUKA</name>
<keyword evidence="3" id="KW-1185">Reference proteome</keyword>
<dbReference type="EMBL" id="KI546073">
    <property type="protein sequence ID" value="EST46540.1"/>
    <property type="molecule type" value="Genomic_DNA"/>
</dbReference>
<evidence type="ECO:0000313" key="1">
    <source>
        <dbReference type="EMBL" id="EST46540.1"/>
    </source>
</evidence>